<keyword evidence="2" id="KW-0813">Transport</keyword>
<evidence type="ECO:0000256" key="7">
    <source>
        <dbReference type="ARBA" id="ARBA00023136"/>
    </source>
</evidence>
<dbReference type="InParanoid" id="D3AY21"/>
<dbReference type="GO" id="GO:0016020">
    <property type="term" value="C:membrane"/>
    <property type="evidence" value="ECO:0007669"/>
    <property type="project" value="UniProtKB-SubCell"/>
</dbReference>
<organism evidence="11 12">
    <name type="scientific">Heterostelium pallidum (strain ATCC 26659 / Pp 5 / PN500)</name>
    <name type="common">Cellular slime mold</name>
    <name type="synonym">Polysphondylium pallidum</name>
    <dbReference type="NCBI Taxonomy" id="670386"/>
    <lineage>
        <taxon>Eukaryota</taxon>
        <taxon>Amoebozoa</taxon>
        <taxon>Evosea</taxon>
        <taxon>Eumycetozoa</taxon>
        <taxon>Dictyostelia</taxon>
        <taxon>Acytosteliales</taxon>
        <taxon>Acytosteliaceae</taxon>
        <taxon>Heterostelium</taxon>
    </lineage>
</organism>
<dbReference type="Pfam" id="PF00005">
    <property type="entry name" value="ABC_tran"/>
    <property type="match status" value="2"/>
</dbReference>
<accession>D3AY21</accession>
<feature type="compositionally biased region" description="Low complexity" evidence="8">
    <location>
        <begin position="30"/>
        <end position="54"/>
    </location>
</feature>
<dbReference type="Pfam" id="PF01061">
    <property type="entry name" value="ABC2_membrane"/>
    <property type="match status" value="2"/>
</dbReference>
<evidence type="ECO:0000256" key="2">
    <source>
        <dbReference type="ARBA" id="ARBA00022448"/>
    </source>
</evidence>
<evidence type="ECO:0000256" key="4">
    <source>
        <dbReference type="ARBA" id="ARBA00022741"/>
    </source>
</evidence>
<keyword evidence="12" id="KW-1185">Reference proteome</keyword>
<dbReference type="Gene3D" id="3.40.50.300">
    <property type="entry name" value="P-loop containing nucleotide triphosphate hydrolases"/>
    <property type="match status" value="2"/>
</dbReference>
<evidence type="ECO:0000256" key="6">
    <source>
        <dbReference type="ARBA" id="ARBA00022989"/>
    </source>
</evidence>
<dbReference type="GO" id="GO:0016887">
    <property type="term" value="F:ATP hydrolysis activity"/>
    <property type="evidence" value="ECO:0007669"/>
    <property type="project" value="InterPro"/>
</dbReference>
<comment type="subcellular location">
    <subcellularLocation>
        <location evidence="1">Membrane</location>
        <topology evidence="1">Multi-pass membrane protein</topology>
    </subcellularLocation>
</comment>
<feature type="region of interest" description="Disordered" evidence="8">
    <location>
        <begin position="1"/>
        <end position="54"/>
    </location>
</feature>
<proteinExistence type="predicted"/>
<feature type="transmembrane region" description="Helical" evidence="9">
    <location>
        <begin position="1261"/>
        <end position="1282"/>
    </location>
</feature>
<comment type="caution">
    <text evidence="11">The sequence shown here is derived from an EMBL/GenBank/DDBJ whole genome shotgun (WGS) entry which is preliminary data.</text>
</comment>
<feature type="transmembrane region" description="Helical" evidence="9">
    <location>
        <begin position="1294"/>
        <end position="1316"/>
    </location>
</feature>
<feature type="compositionally biased region" description="Gly residues" evidence="8">
    <location>
        <begin position="69"/>
        <end position="78"/>
    </location>
</feature>
<dbReference type="STRING" id="670386.D3AY21"/>
<feature type="transmembrane region" description="Helical" evidence="9">
    <location>
        <begin position="682"/>
        <end position="700"/>
    </location>
</feature>
<reference evidence="11 12" key="1">
    <citation type="journal article" date="2011" name="Genome Res.">
        <title>Phylogeny-wide analysis of social amoeba genomes highlights ancient origins for complex intercellular communication.</title>
        <authorList>
            <person name="Heidel A.J."/>
            <person name="Lawal H.M."/>
            <person name="Felder M."/>
            <person name="Schilde C."/>
            <person name="Helps N.R."/>
            <person name="Tunggal B."/>
            <person name="Rivero F."/>
            <person name="John U."/>
            <person name="Schleicher M."/>
            <person name="Eichinger L."/>
            <person name="Platzer M."/>
            <person name="Noegel A.A."/>
            <person name="Schaap P."/>
            <person name="Gloeckner G."/>
        </authorList>
    </citation>
    <scope>NUCLEOTIDE SEQUENCE [LARGE SCALE GENOMIC DNA]</scope>
    <source>
        <strain evidence="12">ATCC 26659 / Pp 5 / PN500</strain>
    </source>
</reference>
<dbReference type="GO" id="GO:0005524">
    <property type="term" value="F:ATP binding"/>
    <property type="evidence" value="ECO:0007669"/>
    <property type="project" value="UniProtKB-KW"/>
</dbReference>
<dbReference type="Pfam" id="PF19055">
    <property type="entry name" value="ABC2_membrane_7"/>
    <property type="match status" value="2"/>
</dbReference>
<feature type="domain" description="ABC transporter" evidence="10">
    <location>
        <begin position="180"/>
        <end position="427"/>
    </location>
</feature>
<dbReference type="OMA" id="EMNGIYM"/>
<dbReference type="PROSITE" id="PS00211">
    <property type="entry name" value="ABC_TRANSPORTER_1"/>
    <property type="match status" value="1"/>
</dbReference>
<keyword evidence="6 9" id="KW-1133">Transmembrane helix</keyword>
<dbReference type="RefSeq" id="XP_020437954.1">
    <property type="nucleotide sequence ID" value="XM_020572096.1"/>
</dbReference>
<dbReference type="InterPro" id="IPR043926">
    <property type="entry name" value="ABCG_dom"/>
</dbReference>
<dbReference type="InterPro" id="IPR017871">
    <property type="entry name" value="ABC_transporter-like_CS"/>
</dbReference>
<feature type="transmembrane region" description="Helical" evidence="9">
    <location>
        <begin position="790"/>
        <end position="816"/>
    </location>
</feature>
<dbReference type="InterPro" id="IPR003593">
    <property type="entry name" value="AAA+_ATPase"/>
</dbReference>
<evidence type="ECO:0000256" key="1">
    <source>
        <dbReference type="ARBA" id="ARBA00004141"/>
    </source>
</evidence>
<protein>
    <submittedName>
        <fullName evidence="11">ABC transporter G family protein</fullName>
    </submittedName>
</protein>
<evidence type="ECO:0000256" key="3">
    <source>
        <dbReference type="ARBA" id="ARBA00022692"/>
    </source>
</evidence>
<dbReference type="PROSITE" id="PS50893">
    <property type="entry name" value="ABC_TRANSPORTER_2"/>
    <property type="match status" value="2"/>
</dbReference>
<evidence type="ECO:0000313" key="11">
    <source>
        <dbReference type="EMBL" id="EFA85848.1"/>
    </source>
</evidence>
<feature type="transmembrane region" description="Helical" evidence="9">
    <location>
        <begin position="1337"/>
        <end position="1361"/>
    </location>
</feature>
<evidence type="ECO:0000259" key="10">
    <source>
        <dbReference type="PROSITE" id="PS50893"/>
    </source>
</evidence>
<dbReference type="InterPro" id="IPR003439">
    <property type="entry name" value="ABC_transporter-like_ATP-bd"/>
</dbReference>
<evidence type="ECO:0000256" key="9">
    <source>
        <dbReference type="SAM" id="Phobius"/>
    </source>
</evidence>
<dbReference type="PANTHER" id="PTHR19241">
    <property type="entry name" value="ATP-BINDING CASSETTE TRANSPORTER"/>
    <property type="match status" value="1"/>
</dbReference>
<evidence type="ECO:0000313" key="12">
    <source>
        <dbReference type="Proteomes" id="UP000001396"/>
    </source>
</evidence>
<feature type="transmembrane region" description="Helical" evidence="9">
    <location>
        <begin position="527"/>
        <end position="548"/>
    </location>
</feature>
<dbReference type="SMART" id="SM00382">
    <property type="entry name" value="AAA"/>
    <property type="match status" value="2"/>
</dbReference>
<dbReference type="SUPFAM" id="SSF52540">
    <property type="entry name" value="P-loop containing nucleoside triphosphate hydrolases"/>
    <property type="match status" value="2"/>
</dbReference>
<dbReference type="GO" id="GO:0030587">
    <property type="term" value="P:sorocarp development"/>
    <property type="evidence" value="ECO:0007669"/>
    <property type="project" value="UniProtKB-ARBA"/>
</dbReference>
<feature type="transmembrane region" description="Helical" evidence="9">
    <location>
        <begin position="1443"/>
        <end position="1464"/>
    </location>
</feature>
<feature type="transmembrane region" description="Helical" evidence="9">
    <location>
        <begin position="560"/>
        <end position="582"/>
    </location>
</feature>
<dbReference type="EMBL" id="ADBJ01000004">
    <property type="protein sequence ID" value="EFA85848.1"/>
    <property type="molecule type" value="Genomic_DNA"/>
</dbReference>
<feature type="domain" description="ABC transporter" evidence="10">
    <location>
        <begin position="931"/>
        <end position="1190"/>
    </location>
</feature>
<keyword evidence="3 9" id="KW-0812">Transmembrane</keyword>
<feature type="transmembrane region" description="Helical" evidence="9">
    <location>
        <begin position="712"/>
        <end position="731"/>
    </location>
</feature>
<sequence length="1469" mass="164371">MINNNNNNNSSHRRTGFSDSTGLSRRNLAGSGSSINNNINNNNNNNNNINNINNNNYNSNNNNFVANEFGGGGGGGNDGNVSNMNLPSQGGGGDLSNIRMSSSTNSNVSFSRGTNGGGSQYPETRGESKNTSDFYMMRASQKASSYFPISEEETLGHHGDELAAQIMEGPGMTEKTGMYVYAKNLTYTVKNESNHKERLDLLHDMSFYLKPREMTLILGSPGCGKSSLFKVLAGQVKDAKLEGSLLFNGHPINHKNHHRDVAFVTQEDYHMPLLTVKETLAFALDCQAPSSLTKQQKKDKVDLCMKSLGLYESRNTLVGDELVRGISGGQKKRVTIGVNVIGGSNLILMDEPTTGLDSSTSLDIIGRLRRIVTESSSPALITLLQPSAQLTSLFDNLMILSLGQIIYFGPLADALDYFEKLGFVCPKHNNPSEFFQEIVDDPERYSYLHPPKCQTSDDFVKAYRESTVYQDLMRSLEEHPNGIMGDQAPEAMIDSSDQPKFSHSMPRQVVYTVVRGFRMIARDYAGAAVRVTKGVVMGLILGGLFFQLDHDQKGGNDRFGLLFFAMTFIIFSSFGSIQQFFAQRQIFYVQRSQKFYGTTPYFIANTICDMPAFHFVLDVWIKSYTGSVWLFPIHVDSVRYRNTSSSFKSFILLIYLLIIKHFRVDQMSNGFVKMVSSLSPTIGLANIISSAVLGILLLMSGFMAPRNITGGWWIWLYFISPYTWAFEGLAINEFSNQAYYCRDVELVPPQSDPLLNVPVEFGGYGGSQVCPMTQGEDFLRQFGMHTNDGFKYLCIVFILFYTLFFFNVAFLALTFLRFYPKHKTKAIDNNKNSFLNIFSRGTSTGKQKVYSQSQSESVITRAASSSGSAFTDVGSSGPTIANASLYSEAKVQRQNEEEAVHQRLKKRKKKVKDEHIIPEDRSNLITDGSYLEFKDLCYSVDYKQADPDNPKIKKKIKLQLLDNVSGFCKPGTMLALMGPSGAGKSTLLDVIAGRKTGGYITGDILVNGKPKNKFFNRIAAYVEQQDVLPPTQTVREAIHFSAECRLDKSVSKEQKLETVDKIIELLNLKKIENMPIGVLGDGISLSQRKRVNIGVELASGPQILFLDEPTSGLDSGAAYKVINPSSTIFEKFDSLLLLQKGGKTIYFGPLGHHSEDVLRYISQFNMEIKPHYNPADFVLEIADGTRQPLDEHGNKLPFDGPGEYRKSDIYLITKDQSAQGIVPKDFTAPQYDHQYAASWSHQFGVLQKRAAQSRVRRPINIIANLFRSLLLATVLGTLFVRMKHEQRDARARVSLIFFSLLFGGMAAISTIPTTCLERSVFYRERASGFYTVSSYMLSYIISGYPLLFFTVVFYVVPVFFISGLDSGDHSGWWFMHYMDIIRYPFEAIAVNEFDGSTFYCTNNKGAIPIPLIDGSVKYYCPITDGIQWIQSYGFHWWMRYIDIPITIGFYLIFMIGAALSLKFIKWQVK</sequence>
<feature type="transmembrane region" description="Helical" evidence="9">
    <location>
        <begin position="645"/>
        <end position="662"/>
    </location>
</feature>
<evidence type="ECO:0000256" key="5">
    <source>
        <dbReference type="ARBA" id="ARBA00022840"/>
    </source>
</evidence>
<gene>
    <name evidence="11" type="primary">abcG6</name>
    <name evidence="11" type="ORF">PPL_01080</name>
</gene>
<dbReference type="GO" id="GO:0140359">
    <property type="term" value="F:ABC-type transporter activity"/>
    <property type="evidence" value="ECO:0007669"/>
    <property type="project" value="InterPro"/>
</dbReference>
<feature type="region of interest" description="Disordered" evidence="8">
    <location>
        <begin position="68"/>
        <end position="129"/>
    </location>
</feature>
<keyword evidence="5" id="KW-0067">ATP-binding</keyword>
<dbReference type="InterPro" id="IPR013525">
    <property type="entry name" value="ABC2_TM"/>
</dbReference>
<feature type="compositionally biased region" description="Low complexity" evidence="8">
    <location>
        <begin position="101"/>
        <end position="111"/>
    </location>
</feature>
<evidence type="ECO:0000256" key="8">
    <source>
        <dbReference type="SAM" id="MobiDB-lite"/>
    </source>
</evidence>
<keyword evidence="4" id="KW-0547">Nucleotide-binding</keyword>
<dbReference type="GeneID" id="31356610"/>
<name>D3AY21_HETP5</name>
<dbReference type="InterPro" id="IPR027417">
    <property type="entry name" value="P-loop_NTPase"/>
</dbReference>
<keyword evidence="7 9" id="KW-0472">Membrane</keyword>
<dbReference type="FunCoup" id="D3AY21">
    <property type="interactions" value="3"/>
</dbReference>
<dbReference type="Proteomes" id="UP000001396">
    <property type="component" value="Unassembled WGS sequence"/>
</dbReference>